<dbReference type="EMBL" id="REFS01000002">
    <property type="protein sequence ID" value="RMB24194.1"/>
    <property type="molecule type" value="Genomic_DNA"/>
</dbReference>
<evidence type="ECO:0000313" key="4">
    <source>
        <dbReference type="Proteomes" id="UP000277326"/>
    </source>
</evidence>
<dbReference type="OrthoDB" id="387137at2157"/>
<feature type="transmembrane region" description="Helical" evidence="1">
    <location>
        <begin position="116"/>
        <end position="137"/>
    </location>
</feature>
<evidence type="ECO:0000256" key="1">
    <source>
        <dbReference type="SAM" id="Phobius"/>
    </source>
</evidence>
<dbReference type="RefSeq" id="WP_121920065.1">
    <property type="nucleotide sequence ID" value="NZ_CP034145.1"/>
</dbReference>
<dbReference type="Proteomes" id="UP000282007">
    <property type="component" value="Chromosome"/>
</dbReference>
<keyword evidence="1" id="KW-0812">Transmembrane</keyword>
<keyword evidence="1" id="KW-0472">Membrane</keyword>
<keyword evidence="5" id="KW-1185">Reference proteome</keyword>
<name>A0A3M0DRY4_9EURY</name>
<evidence type="ECO:0000313" key="2">
    <source>
        <dbReference type="EMBL" id="AZH24186.1"/>
    </source>
</evidence>
<feature type="transmembrane region" description="Helical" evidence="1">
    <location>
        <begin position="91"/>
        <end position="109"/>
    </location>
</feature>
<evidence type="ECO:0000313" key="5">
    <source>
        <dbReference type="Proteomes" id="UP000282007"/>
    </source>
</evidence>
<dbReference type="KEGG" id="haer:DU502_01810"/>
<reference evidence="3" key="3">
    <citation type="submission" date="2018-10" db="EMBL/GenBank/DDBJ databases">
        <authorList>
            <person name="Whitman W."/>
            <person name="Huntemann M."/>
            <person name="Clum A."/>
            <person name="Pillay M."/>
            <person name="Palaniappan K."/>
            <person name="Varghese N."/>
            <person name="Mikhailova N."/>
            <person name="Stamatis D."/>
            <person name="Reddy T."/>
            <person name="Daum C."/>
            <person name="Shapiro N."/>
            <person name="Ivanova N."/>
            <person name="Kyrpides N."/>
            <person name="Woyke T."/>
        </authorList>
    </citation>
    <scope>NUCLEOTIDE SEQUENCE</scope>
    <source>
        <strain evidence="3">CGMCC 1.10124</strain>
    </source>
</reference>
<dbReference type="EMBL" id="CP034145">
    <property type="protein sequence ID" value="AZH24186.1"/>
    <property type="molecule type" value="Genomic_DNA"/>
</dbReference>
<feature type="transmembrane region" description="Helical" evidence="1">
    <location>
        <begin position="157"/>
        <end position="179"/>
    </location>
</feature>
<proteinExistence type="predicted"/>
<reference evidence="3 4" key="1">
    <citation type="journal article" date="2015" name="Stand. Genomic Sci.">
        <title>Genomic Encyclopedia of Bacterial and Archaeal Type Strains, Phase III: the genomes of soil and plant-associated and newly described type strains.</title>
        <authorList>
            <person name="Whitman W.B."/>
            <person name="Woyke T."/>
            <person name="Klenk H.P."/>
            <person name="Zhou Y."/>
            <person name="Lilburn T.G."/>
            <person name="Beck B.J."/>
            <person name="De Vos P."/>
            <person name="Vandamme P."/>
            <person name="Eisen J.A."/>
            <person name="Garrity G."/>
            <person name="Hugenholtz P."/>
            <person name="Kyrpides N.C."/>
        </authorList>
    </citation>
    <scope>NUCLEOTIDE SEQUENCE [LARGE SCALE GENOMIC DNA]</scope>
    <source>
        <strain evidence="3 4">CGMCC 1.10124</strain>
    </source>
</reference>
<reference evidence="2 5" key="2">
    <citation type="submission" date="2018-07" db="EMBL/GenBank/DDBJ databases">
        <title>Genome sequences of Haloplanus aerogenes JCM 16430T.</title>
        <authorList>
            <person name="Kim Y.B."/>
            <person name="Roh S.W."/>
        </authorList>
    </citation>
    <scope>NUCLEOTIDE SEQUENCE [LARGE SCALE GENOMIC DNA]</scope>
    <source>
        <strain evidence="2 5">JCM 16430</strain>
    </source>
</reference>
<evidence type="ECO:0000313" key="3">
    <source>
        <dbReference type="EMBL" id="RMB24194.1"/>
    </source>
</evidence>
<feature type="transmembrane region" description="Helical" evidence="1">
    <location>
        <begin position="64"/>
        <end position="85"/>
    </location>
</feature>
<organism evidence="3 4">
    <name type="scientific">Haloplanus aerogenes</name>
    <dbReference type="NCBI Taxonomy" id="660522"/>
    <lineage>
        <taxon>Archaea</taxon>
        <taxon>Methanobacteriati</taxon>
        <taxon>Methanobacteriota</taxon>
        <taxon>Stenosarchaea group</taxon>
        <taxon>Halobacteria</taxon>
        <taxon>Halobacteriales</taxon>
        <taxon>Haloferacaceae</taxon>
        <taxon>Haloplanus</taxon>
    </lineage>
</organism>
<dbReference type="GeneID" id="38469982"/>
<accession>A0A3M0DRY4</accession>
<dbReference type="Proteomes" id="UP000277326">
    <property type="component" value="Unassembled WGS sequence"/>
</dbReference>
<feature type="transmembrane region" description="Helical" evidence="1">
    <location>
        <begin position="12"/>
        <end position="35"/>
    </location>
</feature>
<keyword evidence="1" id="KW-1133">Transmembrane helix</keyword>
<sequence>MSGAAGFLAVERAWLAFALNAVGFVACGAFVRVCGRRVVRREFGRAHPVPANVVDRGLRLAARLILPPLLVGTWILAFTAGILVLAPTFDVVATALASLGIAVTVRAAAQYSEGFAETLATMLPFALLGLAVLDGVVTRSLSTVVDVLDRLLAHWPIAVYGLVALVLVDLAFRAVGLAVRTVRDAG</sequence>
<dbReference type="AlphaFoldDB" id="A0A3M0DRY4"/>
<protein>
    <submittedName>
        <fullName evidence="3">Uncharacterized protein</fullName>
    </submittedName>
</protein>
<gene>
    <name evidence="3" type="ORF">ATH50_1434</name>
    <name evidence="2" type="ORF">DU502_01810</name>
</gene>